<feature type="compositionally biased region" description="Basic and acidic residues" evidence="1">
    <location>
        <begin position="64"/>
        <end position="78"/>
    </location>
</feature>
<gene>
    <name evidence="2" type="ORF">GKQ77_16565</name>
</gene>
<reference evidence="2 3" key="1">
    <citation type="submission" date="2019-11" db="EMBL/GenBank/DDBJ databases">
        <authorList>
            <person name="Ay H."/>
        </authorList>
    </citation>
    <scope>NUCLEOTIDE SEQUENCE [LARGE SCALE GENOMIC DNA]</scope>
    <source>
        <strain evidence="2 3">BG9H</strain>
    </source>
</reference>
<dbReference type="EMBL" id="WMBF01000163">
    <property type="protein sequence ID" value="MBW5423160.1"/>
    <property type="molecule type" value="Genomic_DNA"/>
</dbReference>
<evidence type="ECO:0000256" key="1">
    <source>
        <dbReference type="SAM" id="MobiDB-lite"/>
    </source>
</evidence>
<evidence type="ECO:0000313" key="2">
    <source>
        <dbReference type="EMBL" id="MBW5423160.1"/>
    </source>
</evidence>
<name>A0ABS6YP29_9ACTN</name>
<accession>A0ABS6YP29</accession>
<proteinExistence type="predicted"/>
<dbReference type="Proteomes" id="UP001197114">
    <property type="component" value="Unassembled WGS sequence"/>
</dbReference>
<feature type="compositionally biased region" description="Basic and acidic residues" evidence="1">
    <location>
        <begin position="47"/>
        <end position="56"/>
    </location>
</feature>
<feature type="region of interest" description="Disordered" evidence="1">
    <location>
        <begin position="1"/>
        <end position="86"/>
    </location>
</feature>
<protein>
    <submittedName>
        <fullName evidence="2">Uncharacterized protein</fullName>
    </submittedName>
</protein>
<sequence length="86" mass="9362">MPGRTGRRASNCPAGHRSWHPTRAQARTYTNPDKCQSVRPSGATAKQPDDHDDGERGSGTPRAGADERRLTGTYRLDKGGTWQKTG</sequence>
<feature type="compositionally biased region" description="Polar residues" evidence="1">
    <location>
        <begin position="25"/>
        <end position="34"/>
    </location>
</feature>
<organism evidence="2 3">
    <name type="scientific">Streptomyces anatolicus</name>
    <dbReference type="NCBI Taxonomy" id="2675858"/>
    <lineage>
        <taxon>Bacteria</taxon>
        <taxon>Bacillati</taxon>
        <taxon>Actinomycetota</taxon>
        <taxon>Actinomycetes</taxon>
        <taxon>Kitasatosporales</taxon>
        <taxon>Streptomycetaceae</taxon>
        <taxon>Streptomyces</taxon>
    </lineage>
</organism>
<keyword evidence="3" id="KW-1185">Reference proteome</keyword>
<dbReference type="RefSeq" id="WP_219689552.1">
    <property type="nucleotide sequence ID" value="NZ_WMBF01000163.1"/>
</dbReference>
<evidence type="ECO:0000313" key="3">
    <source>
        <dbReference type="Proteomes" id="UP001197114"/>
    </source>
</evidence>
<comment type="caution">
    <text evidence="2">The sequence shown here is derived from an EMBL/GenBank/DDBJ whole genome shotgun (WGS) entry which is preliminary data.</text>
</comment>